<dbReference type="RefSeq" id="WP_157341498.1">
    <property type="nucleotide sequence ID" value="NZ_WSEK01000004.1"/>
</dbReference>
<evidence type="ECO:0000313" key="2">
    <source>
        <dbReference type="Proteomes" id="UP000473525"/>
    </source>
</evidence>
<organism evidence="1 2">
    <name type="scientific">Nocardioides agri</name>
    <dbReference type="NCBI Taxonomy" id="2682843"/>
    <lineage>
        <taxon>Bacteria</taxon>
        <taxon>Bacillati</taxon>
        <taxon>Actinomycetota</taxon>
        <taxon>Actinomycetes</taxon>
        <taxon>Propionibacteriales</taxon>
        <taxon>Nocardioidaceae</taxon>
        <taxon>Nocardioides</taxon>
    </lineage>
</organism>
<protein>
    <submittedName>
        <fullName evidence="1">DUF2695 domain-containing protein</fullName>
    </submittedName>
</protein>
<name>A0A6L6XP43_9ACTN</name>
<keyword evidence="2" id="KW-1185">Reference proteome</keyword>
<dbReference type="InterPro" id="IPR024248">
    <property type="entry name" value="DUF2695"/>
</dbReference>
<dbReference type="Pfam" id="PF10905">
    <property type="entry name" value="DUF2695"/>
    <property type="match status" value="1"/>
</dbReference>
<sequence>MSETSVALEAERYLQAVVEAEPQEGECLVCFVTRMVEEHGCDTTYLWARRFRDLRSPTATGLEKRYWERLITCDCLIGHAHRLVQELMVRDVHTDELEPPLHQPSCAGVRRTSTQACANWERVRRA</sequence>
<dbReference type="Proteomes" id="UP000473525">
    <property type="component" value="Unassembled WGS sequence"/>
</dbReference>
<accession>A0A6L6XP43</accession>
<reference evidence="1 2" key="1">
    <citation type="submission" date="2019-12" db="EMBL/GenBank/DDBJ databases">
        <authorList>
            <person name="Huq M.A."/>
        </authorList>
    </citation>
    <scope>NUCLEOTIDE SEQUENCE [LARGE SCALE GENOMIC DNA]</scope>
    <source>
        <strain evidence="1 2">MAH-18</strain>
    </source>
</reference>
<proteinExistence type="predicted"/>
<dbReference type="AlphaFoldDB" id="A0A6L6XP43"/>
<evidence type="ECO:0000313" key="1">
    <source>
        <dbReference type="EMBL" id="MVQ49024.1"/>
    </source>
</evidence>
<dbReference type="EMBL" id="WSEK01000004">
    <property type="protein sequence ID" value="MVQ49024.1"/>
    <property type="molecule type" value="Genomic_DNA"/>
</dbReference>
<gene>
    <name evidence="1" type="ORF">GON03_07500</name>
</gene>
<comment type="caution">
    <text evidence="1">The sequence shown here is derived from an EMBL/GenBank/DDBJ whole genome shotgun (WGS) entry which is preliminary data.</text>
</comment>